<feature type="transmembrane region" description="Helical" evidence="5">
    <location>
        <begin position="6"/>
        <end position="39"/>
    </location>
</feature>
<evidence type="ECO:0000256" key="4">
    <source>
        <dbReference type="ARBA" id="ARBA00023136"/>
    </source>
</evidence>
<dbReference type="Proteomes" id="UP001149140">
    <property type="component" value="Unassembled WGS sequence"/>
</dbReference>
<keyword evidence="3 5" id="KW-1133">Transmembrane helix</keyword>
<dbReference type="InterPro" id="IPR009003">
    <property type="entry name" value="Peptidase_S1_PA"/>
</dbReference>
<dbReference type="PANTHER" id="PTHR43019:SF23">
    <property type="entry name" value="PROTEASE DO-LIKE 5, CHLOROPLASTIC"/>
    <property type="match status" value="1"/>
</dbReference>
<dbReference type="Pfam" id="PF02674">
    <property type="entry name" value="Colicin_V"/>
    <property type="match status" value="1"/>
</dbReference>
<dbReference type="NCBIfam" id="NF033740">
    <property type="entry name" value="MarP_fam_protase"/>
    <property type="match status" value="1"/>
</dbReference>
<dbReference type="AlphaFoldDB" id="A0A9X3MWF6"/>
<dbReference type="PRINTS" id="PR00834">
    <property type="entry name" value="PROTEASES2C"/>
</dbReference>
<dbReference type="PANTHER" id="PTHR43019">
    <property type="entry name" value="SERINE ENDOPROTEASE DEGS"/>
    <property type="match status" value="1"/>
</dbReference>
<accession>A0A9X3MWF6</accession>
<evidence type="ECO:0000313" key="7">
    <source>
        <dbReference type="Proteomes" id="UP001149140"/>
    </source>
</evidence>
<evidence type="ECO:0000256" key="5">
    <source>
        <dbReference type="SAM" id="Phobius"/>
    </source>
</evidence>
<dbReference type="Pfam" id="PF13365">
    <property type="entry name" value="Trypsin_2"/>
    <property type="match status" value="1"/>
</dbReference>
<dbReference type="InterPro" id="IPR003825">
    <property type="entry name" value="Colicin-V_CvpA"/>
</dbReference>
<comment type="subcellular location">
    <subcellularLocation>
        <location evidence="1">Membrane</location>
        <topology evidence="1">Multi-pass membrane protein</topology>
    </subcellularLocation>
</comment>
<feature type="transmembrane region" description="Helical" evidence="5">
    <location>
        <begin position="60"/>
        <end position="80"/>
    </location>
</feature>
<sequence length="381" mass="38353">MTGIDWLIVGVVLLLALFGWAQGFVAGALALAGFAVGAYVGTRLGPLLLDQGRRSPWSPAFGLVGALIAGMVFALGFEGVGARLRGRVSSPAATAVDGALGAVLTAVVGLGITWVLGALALANGGEARREVQRSTILQHLNTVLPPSSGLIEALARLDPFPRIDGPEARVPAPTAGIARAAGVVAAADSVVKVLGSACGLGVEGSGWVAGPELVVTNAHVVAGQKDTRVLLRGRQPGIDAQALAFDPKNDLAVLRVPGLKADPLQIVQTPKSGTSAAILGFPGNGPYDVRAGRIGATREVITQDAYGQGPVRRSITSLRGAVRSGNSGGPMVDSQGRVVTTVFAATTSGPRGGFGVPNAQVRAALEKASHSSGVSTGPCTG</sequence>
<dbReference type="Gene3D" id="2.40.10.10">
    <property type="entry name" value="Trypsin-like serine proteases"/>
    <property type="match status" value="2"/>
</dbReference>
<evidence type="ECO:0000313" key="6">
    <source>
        <dbReference type="EMBL" id="MDA0163915.1"/>
    </source>
</evidence>
<proteinExistence type="predicted"/>
<organism evidence="6 7">
    <name type="scientific">Solirubrobacter ginsenosidimutans</name>
    <dbReference type="NCBI Taxonomy" id="490573"/>
    <lineage>
        <taxon>Bacteria</taxon>
        <taxon>Bacillati</taxon>
        <taxon>Actinomycetota</taxon>
        <taxon>Thermoleophilia</taxon>
        <taxon>Solirubrobacterales</taxon>
        <taxon>Solirubrobacteraceae</taxon>
        <taxon>Solirubrobacter</taxon>
    </lineage>
</organism>
<protein>
    <submittedName>
        <fullName evidence="6">MarP family serine protease</fullName>
        <ecNumber evidence="6">3.4.21.-</ecNumber>
    </submittedName>
</protein>
<keyword evidence="6" id="KW-0378">Hydrolase</keyword>
<keyword evidence="4 5" id="KW-0472">Membrane</keyword>
<keyword evidence="2 5" id="KW-0812">Transmembrane</keyword>
<dbReference type="RefSeq" id="WP_270043162.1">
    <property type="nucleotide sequence ID" value="NZ_JAPDOD010000028.1"/>
</dbReference>
<feature type="transmembrane region" description="Helical" evidence="5">
    <location>
        <begin position="100"/>
        <end position="122"/>
    </location>
</feature>
<comment type="caution">
    <text evidence="6">The sequence shown here is derived from an EMBL/GenBank/DDBJ whole genome shotgun (WGS) entry which is preliminary data.</text>
</comment>
<evidence type="ECO:0000256" key="3">
    <source>
        <dbReference type="ARBA" id="ARBA00022989"/>
    </source>
</evidence>
<keyword evidence="6" id="KW-0645">Protease</keyword>
<keyword evidence="7" id="KW-1185">Reference proteome</keyword>
<dbReference type="SUPFAM" id="SSF50494">
    <property type="entry name" value="Trypsin-like serine proteases"/>
    <property type="match status" value="1"/>
</dbReference>
<dbReference type="InterPro" id="IPR047680">
    <property type="entry name" value="MarP-like"/>
</dbReference>
<reference evidence="6" key="1">
    <citation type="submission" date="2022-10" db="EMBL/GenBank/DDBJ databases">
        <title>The WGS of Solirubrobacter ginsenosidimutans DSM 21036.</title>
        <authorList>
            <person name="Jiang Z."/>
        </authorList>
    </citation>
    <scope>NUCLEOTIDE SEQUENCE</scope>
    <source>
        <strain evidence="6">DSM 21036</strain>
    </source>
</reference>
<gene>
    <name evidence="6" type="ORF">OM076_26830</name>
</gene>
<name>A0A9X3MWF6_9ACTN</name>
<dbReference type="InterPro" id="IPR001940">
    <property type="entry name" value="Peptidase_S1C"/>
</dbReference>
<evidence type="ECO:0000256" key="1">
    <source>
        <dbReference type="ARBA" id="ARBA00004141"/>
    </source>
</evidence>
<dbReference type="GO" id="GO:0016020">
    <property type="term" value="C:membrane"/>
    <property type="evidence" value="ECO:0007669"/>
    <property type="project" value="UniProtKB-SubCell"/>
</dbReference>
<dbReference type="GO" id="GO:0009403">
    <property type="term" value="P:toxin biosynthetic process"/>
    <property type="evidence" value="ECO:0007669"/>
    <property type="project" value="InterPro"/>
</dbReference>
<dbReference type="GO" id="GO:0006508">
    <property type="term" value="P:proteolysis"/>
    <property type="evidence" value="ECO:0007669"/>
    <property type="project" value="UniProtKB-KW"/>
</dbReference>
<dbReference type="EC" id="3.4.21.-" evidence="6"/>
<dbReference type="InterPro" id="IPR043504">
    <property type="entry name" value="Peptidase_S1_PA_chymotrypsin"/>
</dbReference>
<evidence type="ECO:0000256" key="2">
    <source>
        <dbReference type="ARBA" id="ARBA00022692"/>
    </source>
</evidence>
<dbReference type="EMBL" id="JAPDOD010000028">
    <property type="protein sequence ID" value="MDA0163915.1"/>
    <property type="molecule type" value="Genomic_DNA"/>
</dbReference>
<dbReference type="GO" id="GO:0004252">
    <property type="term" value="F:serine-type endopeptidase activity"/>
    <property type="evidence" value="ECO:0007669"/>
    <property type="project" value="InterPro"/>
</dbReference>